<reference evidence="8" key="1">
    <citation type="journal article" date="2013" name="Genome Biol.">
        <title>Reference genomes and transcriptomes of Nicotiana sylvestris and Nicotiana tomentosiformis.</title>
        <authorList>
            <person name="Sierro N."/>
            <person name="Battey J.N."/>
            <person name="Ouadi S."/>
            <person name="Bovet L."/>
            <person name="Goepfert S."/>
            <person name="Bakaher N."/>
            <person name="Peitsch M.C."/>
            <person name="Ivanov N.V."/>
        </authorList>
    </citation>
    <scope>NUCLEOTIDE SEQUENCE [LARGE SCALE GENOMIC DNA]</scope>
</reference>
<dbReference type="RefSeq" id="XP_009781873.1">
    <property type="nucleotide sequence ID" value="XM_009783571.1"/>
</dbReference>
<evidence type="ECO:0000256" key="4">
    <source>
        <dbReference type="ARBA" id="ARBA00022759"/>
    </source>
</evidence>
<dbReference type="AlphaFoldDB" id="A0A1U7WTE6"/>
<dbReference type="PANTHER" id="PTHR34072">
    <property type="entry name" value="ENZYMATIC POLYPROTEIN-RELATED"/>
    <property type="match status" value="1"/>
</dbReference>
<keyword evidence="1" id="KW-0808">Transferase</keyword>
<evidence type="ECO:0000256" key="5">
    <source>
        <dbReference type="ARBA" id="ARBA00022801"/>
    </source>
</evidence>
<dbReference type="GO" id="GO:0004519">
    <property type="term" value="F:endonuclease activity"/>
    <property type="evidence" value="ECO:0007669"/>
    <property type="project" value="UniProtKB-KW"/>
</dbReference>
<evidence type="ECO:0000259" key="7">
    <source>
        <dbReference type="Pfam" id="PF17917"/>
    </source>
</evidence>
<accession>A0A1U7WTE6</accession>
<keyword evidence="8" id="KW-1185">Reference proteome</keyword>
<proteinExistence type="predicted"/>
<reference evidence="9" key="2">
    <citation type="submission" date="2025-08" db="UniProtKB">
        <authorList>
            <consortium name="RefSeq"/>
        </authorList>
    </citation>
    <scope>IDENTIFICATION</scope>
    <source>
        <tissue evidence="9">Leaf</tissue>
    </source>
</reference>
<evidence type="ECO:0000313" key="9">
    <source>
        <dbReference type="RefSeq" id="XP_009781873.1"/>
    </source>
</evidence>
<protein>
    <submittedName>
        <fullName evidence="9">Uncharacterized protein LOC104230704</fullName>
    </submittedName>
</protein>
<dbReference type="eggNOG" id="KOG0017">
    <property type="taxonomic scope" value="Eukaryota"/>
</dbReference>
<keyword evidence="5" id="KW-0378">Hydrolase</keyword>
<dbReference type="PANTHER" id="PTHR34072:SF57">
    <property type="entry name" value="RNA-DIRECTED DNA POLYMERASE"/>
    <property type="match status" value="1"/>
</dbReference>
<dbReference type="STRING" id="4096.A0A1U7WTE6"/>
<dbReference type="InterPro" id="IPR043502">
    <property type="entry name" value="DNA/RNA_pol_sf"/>
</dbReference>
<keyword evidence="3" id="KW-0540">Nuclease</keyword>
<keyword evidence="2" id="KW-0548">Nucleotidyltransferase</keyword>
<dbReference type="GO" id="GO:0016787">
    <property type="term" value="F:hydrolase activity"/>
    <property type="evidence" value="ECO:0007669"/>
    <property type="project" value="UniProtKB-KW"/>
</dbReference>
<dbReference type="Proteomes" id="UP000189701">
    <property type="component" value="Unplaced"/>
</dbReference>
<evidence type="ECO:0000256" key="2">
    <source>
        <dbReference type="ARBA" id="ARBA00022695"/>
    </source>
</evidence>
<gene>
    <name evidence="9" type="primary">LOC104230704</name>
</gene>
<keyword evidence="4" id="KW-0255">Endonuclease</keyword>
<evidence type="ECO:0000313" key="8">
    <source>
        <dbReference type="Proteomes" id="UP000189701"/>
    </source>
</evidence>
<sequence length="276" mass="31364">MRDASDVAIGAVLGKRINKIFHPIYYASKMMNDAQVNYIVTEKELLAIVFAMEKFGLYLMGTKVIVHTDHVALRYLMTNKDSKARLMRWVLLLQEFDLEIIDRKGCQWACKEIDECERAGGISKKDEMPLTTILEIDIFDVWGIDFVGPFASRKVEVSNREIKSILSKTVNAHWTDWARKLDDALWVYRTAYKTPIADADLKSPEKQLSEVVFASVVEISWSALLFHGHACLFALSGSCLVTALQKGKSTDRGGILWTALRQWSDLEAEVISQKRE</sequence>
<organism evidence="8 9">
    <name type="scientific">Nicotiana sylvestris</name>
    <name type="common">Wood tobacco</name>
    <name type="synonym">South American tobacco</name>
    <dbReference type="NCBI Taxonomy" id="4096"/>
    <lineage>
        <taxon>Eukaryota</taxon>
        <taxon>Viridiplantae</taxon>
        <taxon>Streptophyta</taxon>
        <taxon>Embryophyta</taxon>
        <taxon>Tracheophyta</taxon>
        <taxon>Spermatophyta</taxon>
        <taxon>Magnoliopsida</taxon>
        <taxon>eudicotyledons</taxon>
        <taxon>Gunneridae</taxon>
        <taxon>Pentapetalae</taxon>
        <taxon>asterids</taxon>
        <taxon>lamiids</taxon>
        <taxon>Solanales</taxon>
        <taxon>Solanaceae</taxon>
        <taxon>Nicotianoideae</taxon>
        <taxon>Nicotianeae</taxon>
        <taxon>Nicotiana</taxon>
    </lineage>
</organism>
<keyword evidence="6" id="KW-0695">RNA-directed DNA polymerase</keyword>
<dbReference type="GO" id="GO:0003964">
    <property type="term" value="F:RNA-directed DNA polymerase activity"/>
    <property type="evidence" value="ECO:0007669"/>
    <property type="project" value="UniProtKB-KW"/>
</dbReference>
<dbReference type="Pfam" id="PF17917">
    <property type="entry name" value="RT_RNaseH"/>
    <property type="match status" value="1"/>
</dbReference>
<evidence type="ECO:0000256" key="6">
    <source>
        <dbReference type="ARBA" id="ARBA00022918"/>
    </source>
</evidence>
<evidence type="ECO:0000256" key="1">
    <source>
        <dbReference type="ARBA" id="ARBA00022679"/>
    </source>
</evidence>
<name>A0A1U7WTE6_NICSY</name>
<dbReference type="CDD" id="cd09274">
    <property type="entry name" value="RNase_HI_RT_Ty3"/>
    <property type="match status" value="1"/>
</dbReference>
<dbReference type="SUPFAM" id="SSF56672">
    <property type="entry name" value="DNA/RNA polymerases"/>
    <property type="match status" value="1"/>
</dbReference>
<dbReference type="InterPro" id="IPR041373">
    <property type="entry name" value="RT_RNaseH"/>
</dbReference>
<feature type="domain" description="Reverse transcriptase RNase H-like" evidence="7">
    <location>
        <begin position="3"/>
        <end position="96"/>
    </location>
</feature>
<evidence type="ECO:0000256" key="3">
    <source>
        <dbReference type="ARBA" id="ARBA00022722"/>
    </source>
</evidence>